<dbReference type="GO" id="GO:0005576">
    <property type="term" value="C:extracellular region"/>
    <property type="evidence" value="ECO:0007669"/>
    <property type="project" value="TreeGrafter"/>
</dbReference>
<dbReference type="OrthoDB" id="88467at2759"/>
<dbReference type="InterPro" id="IPR002350">
    <property type="entry name" value="Kazal_dom"/>
</dbReference>
<dbReference type="SMART" id="SM00280">
    <property type="entry name" value="KAZAL"/>
    <property type="match status" value="1"/>
</dbReference>
<protein>
    <recommendedName>
        <fullName evidence="4">Kazal-like domain-containing protein</fullName>
    </recommendedName>
</protein>
<dbReference type="Proteomes" id="UP000281553">
    <property type="component" value="Unassembled WGS sequence"/>
</dbReference>
<dbReference type="GO" id="GO:0004867">
    <property type="term" value="F:serine-type endopeptidase inhibitor activity"/>
    <property type="evidence" value="ECO:0007669"/>
    <property type="project" value="UniProtKB-KW"/>
</dbReference>
<organism evidence="5 6">
    <name type="scientific">Dibothriocephalus latus</name>
    <name type="common">Fish tapeworm</name>
    <name type="synonym">Diphyllobothrium latum</name>
    <dbReference type="NCBI Taxonomy" id="60516"/>
    <lineage>
        <taxon>Eukaryota</taxon>
        <taxon>Metazoa</taxon>
        <taxon>Spiralia</taxon>
        <taxon>Lophotrochozoa</taxon>
        <taxon>Platyhelminthes</taxon>
        <taxon>Cestoda</taxon>
        <taxon>Eucestoda</taxon>
        <taxon>Diphyllobothriidea</taxon>
        <taxon>Diphyllobothriidae</taxon>
        <taxon>Dibothriocephalus</taxon>
    </lineage>
</organism>
<evidence type="ECO:0000256" key="1">
    <source>
        <dbReference type="ARBA" id="ARBA00022690"/>
    </source>
</evidence>
<name>A0A3P7LYN4_DIBLA</name>
<dbReference type="PANTHER" id="PTHR10913:SF45">
    <property type="entry name" value="FOLLISTATIN, ISOFORM A-RELATED"/>
    <property type="match status" value="1"/>
</dbReference>
<evidence type="ECO:0000256" key="3">
    <source>
        <dbReference type="ARBA" id="ARBA00023157"/>
    </source>
</evidence>
<sequence>MMCLDGKCVCRESCPKSNLDHEVCGTDGRLYPSVCELRRQACLQKTTIKIDSSGFVCRKSPLARNRTIEFQSGQ</sequence>
<evidence type="ECO:0000313" key="6">
    <source>
        <dbReference type="Proteomes" id="UP000281553"/>
    </source>
</evidence>
<evidence type="ECO:0000256" key="2">
    <source>
        <dbReference type="ARBA" id="ARBA00022900"/>
    </source>
</evidence>
<dbReference type="AlphaFoldDB" id="A0A3P7LYN4"/>
<reference evidence="5 6" key="1">
    <citation type="submission" date="2018-11" db="EMBL/GenBank/DDBJ databases">
        <authorList>
            <consortium name="Pathogen Informatics"/>
        </authorList>
    </citation>
    <scope>NUCLEOTIDE SEQUENCE [LARGE SCALE GENOMIC DNA]</scope>
</reference>
<dbReference type="SUPFAM" id="SSF100895">
    <property type="entry name" value="Kazal-type serine protease inhibitors"/>
    <property type="match status" value="1"/>
</dbReference>
<gene>
    <name evidence="5" type="ORF">DILT_LOCUS13979</name>
</gene>
<dbReference type="GO" id="GO:0030154">
    <property type="term" value="P:cell differentiation"/>
    <property type="evidence" value="ECO:0007669"/>
    <property type="project" value="TreeGrafter"/>
</dbReference>
<keyword evidence="2" id="KW-0722">Serine protease inhibitor</keyword>
<dbReference type="CDD" id="cd00104">
    <property type="entry name" value="KAZAL_FS"/>
    <property type="match status" value="1"/>
</dbReference>
<feature type="domain" description="Kazal-like" evidence="4">
    <location>
        <begin position="1"/>
        <end position="59"/>
    </location>
</feature>
<evidence type="ECO:0000259" key="4">
    <source>
        <dbReference type="PROSITE" id="PS51465"/>
    </source>
</evidence>
<dbReference type="Pfam" id="PF07648">
    <property type="entry name" value="Kazal_2"/>
    <property type="match status" value="1"/>
</dbReference>
<dbReference type="InterPro" id="IPR050653">
    <property type="entry name" value="Prot_Inhib_GrowthFact_Antg"/>
</dbReference>
<accession>A0A3P7LYN4</accession>
<keyword evidence="1" id="KW-0646">Protease inhibitor</keyword>
<proteinExistence type="predicted"/>
<keyword evidence="3" id="KW-1015">Disulfide bond</keyword>
<evidence type="ECO:0000313" key="5">
    <source>
        <dbReference type="EMBL" id="VDN22115.1"/>
    </source>
</evidence>
<dbReference type="Gene3D" id="3.30.60.30">
    <property type="match status" value="1"/>
</dbReference>
<dbReference type="PANTHER" id="PTHR10913">
    <property type="entry name" value="FOLLISTATIN-RELATED"/>
    <property type="match status" value="1"/>
</dbReference>
<dbReference type="EMBL" id="UYRU01072328">
    <property type="protein sequence ID" value="VDN22115.1"/>
    <property type="molecule type" value="Genomic_DNA"/>
</dbReference>
<keyword evidence="6" id="KW-1185">Reference proteome</keyword>
<dbReference type="InterPro" id="IPR036058">
    <property type="entry name" value="Kazal_dom_sf"/>
</dbReference>
<dbReference type="PROSITE" id="PS51465">
    <property type="entry name" value="KAZAL_2"/>
    <property type="match status" value="1"/>
</dbReference>